<dbReference type="EMBL" id="JAMKFB020000001">
    <property type="protein sequence ID" value="KAL0204642.1"/>
    <property type="molecule type" value="Genomic_DNA"/>
</dbReference>
<feature type="non-terminal residue" evidence="1">
    <location>
        <position position="1"/>
    </location>
</feature>
<reference evidence="1 2" key="1">
    <citation type="submission" date="2024-05" db="EMBL/GenBank/DDBJ databases">
        <title>Genome sequencing and assembly of Indian major carp, Cirrhinus mrigala (Hamilton, 1822).</title>
        <authorList>
            <person name="Mohindra V."/>
            <person name="Chowdhury L.M."/>
            <person name="Lal K."/>
            <person name="Jena J.K."/>
        </authorList>
    </citation>
    <scope>NUCLEOTIDE SEQUENCE [LARGE SCALE GENOMIC DNA]</scope>
    <source>
        <strain evidence="1">CM1030</strain>
        <tissue evidence="1">Blood</tissue>
    </source>
</reference>
<keyword evidence="2" id="KW-1185">Reference proteome</keyword>
<dbReference type="AlphaFoldDB" id="A0ABD0S3N8"/>
<accession>A0ABD0S3N8</accession>
<protein>
    <submittedName>
        <fullName evidence="1">Uncharacterized protein</fullName>
    </submittedName>
</protein>
<evidence type="ECO:0000313" key="2">
    <source>
        <dbReference type="Proteomes" id="UP001529510"/>
    </source>
</evidence>
<sequence length="60" mass="6783">KSSTCRLHIEWIPKPEPSEAPLAFDEPFYSFSVMESDPVAHMVGVIAMESVDTPVWFEIT</sequence>
<comment type="caution">
    <text evidence="1">The sequence shown here is derived from an EMBL/GenBank/DDBJ whole genome shotgun (WGS) entry which is preliminary data.</text>
</comment>
<gene>
    <name evidence="1" type="ORF">M9458_002660</name>
</gene>
<proteinExistence type="predicted"/>
<feature type="non-terminal residue" evidence="1">
    <location>
        <position position="60"/>
    </location>
</feature>
<name>A0ABD0S3N8_CIRMR</name>
<dbReference type="Proteomes" id="UP001529510">
    <property type="component" value="Unassembled WGS sequence"/>
</dbReference>
<organism evidence="1 2">
    <name type="scientific">Cirrhinus mrigala</name>
    <name type="common">Mrigala</name>
    <dbReference type="NCBI Taxonomy" id="683832"/>
    <lineage>
        <taxon>Eukaryota</taxon>
        <taxon>Metazoa</taxon>
        <taxon>Chordata</taxon>
        <taxon>Craniata</taxon>
        <taxon>Vertebrata</taxon>
        <taxon>Euteleostomi</taxon>
        <taxon>Actinopterygii</taxon>
        <taxon>Neopterygii</taxon>
        <taxon>Teleostei</taxon>
        <taxon>Ostariophysi</taxon>
        <taxon>Cypriniformes</taxon>
        <taxon>Cyprinidae</taxon>
        <taxon>Labeoninae</taxon>
        <taxon>Labeonini</taxon>
        <taxon>Cirrhinus</taxon>
    </lineage>
</organism>
<evidence type="ECO:0000313" key="1">
    <source>
        <dbReference type="EMBL" id="KAL0204642.1"/>
    </source>
</evidence>